<protein>
    <submittedName>
        <fullName evidence="2">Uncharacterized protein LOC103512676</fullName>
    </submittedName>
</protein>
<accession>A0A3Q0J4E0</accession>
<name>A0A3Q0J4E0_DIACI</name>
<dbReference type="PaxDb" id="121845-A0A3Q0J4E0"/>
<dbReference type="Proteomes" id="UP000079169">
    <property type="component" value="Unplaced"/>
</dbReference>
<organism evidence="1 2">
    <name type="scientific">Diaphorina citri</name>
    <name type="common">Asian citrus psyllid</name>
    <dbReference type="NCBI Taxonomy" id="121845"/>
    <lineage>
        <taxon>Eukaryota</taxon>
        <taxon>Metazoa</taxon>
        <taxon>Ecdysozoa</taxon>
        <taxon>Arthropoda</taxon>
        <taxon>Hexapoda</taxon>
        <taxon>Insecta</taxon>
        <taxon>Pterygota</taxon>
        <taxon>Neoptera</taxon>
        <taxon>Paraneoptera</taxon>
        <taxon>Hemiptera</taxon>
        <taxon>Sternorrhyncha</taxon>
        <taxon>Psylloidea</taxon>
        <taxon>Psyllidae</taxon>
        <taxon>Diaphorininae</taxon>
        <taxon>Diaphorina</taxon>
    </lineage>
</organism>
<evidence type="ECO:0000313" key="1">
    <source>
        <dbReference type="Proteomes" id="UP000079169"/>
    </source>
</evidence>
<proteinExistence type="predicted"/>
<dbReference type="GeneID" id="103512676"/>
<evidence type="ECO:0000313" key="2">
    <source>
        <dbReference type="RefSeq" id="XP_026681793.1"/>
    </source>
</evidence>
<dbReference type="KEGG" id="dci:103512676"/>
<gene>
    <name evidence="2" type="primary">LOC103512676</name>
</gene>
<dbReference type="RefSeq" id="XP_026681793.1">
    <property type="nucleotide sequence ID" value="XM_026825992.1"/>
</dbReference>
<keyword evidence="1" id="KW-1185">Reference proteome</keyword>
<dbReference type="AlphaFoldDB" id="A0A3Q0J4E0"/>
<reference evidence="2" key="1">
    <citation type="submission" date="2025-08" db="UniProtKB">
        <authorList>
            <consortium name="RefSeq"/>
        </authorList>
    </citation>
    <scope>IDENTIFICATION</scope>
</reference>
<sequence length="333" mass="38117">MSTDEQELELLTGLSGFIVNICGPRRGCALVLKDEKELERYKQSELFYCVAEPVLKAKKKLRQLFQFSLEKLRPHSGLEDLLMSTDEQELELLTGLGGFIVNICGPRRGCALVLKDEKGRQMIEKIIQLLERMHEVFLEVKSQEYLKAIFLMILYNVSLNPAGFQMLKQNKTFIEALCRDFLSIMCNQTRLVELRIIHSLLCYNDCNTYKIIKSIVSEEDLKKYAEEDKSEEVEALVKSVLACYKNLSDFFDYEEILELPTPDVIQEANPSDDELDLDIDESYIAKLMAESGRLIRTLDTTDNPNPLLSLMSNSSETLNETFYDISCVGQDLT</sequence>